<reference evidence="1 2" key="1">
    <citation type="journal article" date="2019" name="Microorganisms">
        <title>Genome Insights into the Novel Species Microvirga brassicacearum, a Rapeseed Endophyte with Biotechnological Potential.</title>
        <authorList>
            <person name="Jimenez-Gomez A."/>
            <person name="Saati-Santamaria Z."/>
            <person name="Igual J.M."/>
            <person name="Rivas R."/>
            <person name="Mateos P.F."/>
            <person name="Garcia-Fraile P."/>
        </authorList>
    </citation>
    <scope>NUCLEOTIDE SEQUENCE [LARGE SCALE GENOMIC DNA]</scope>
    <source>
        <strain evidence="1 2">CDVBN77</strain>
    </source>
</reference>
<dbReference type="Gene3D" id="1.10.260.40">
    <property type="entry name" value="lambda repressor-like DNA-binding domains"/>
    <property type="match status" value="1"/>
</dbReference>
<dbReference type="GO" id="GO:0003677">
    <property type="term" value="F:DNA binding"/>
    <property type="evidence" value="ECO:0007669"/>
    <property type="project" value="InterPro"/>
</dbReference>
<evidence type="ECO:0000313" key="2">
    <source>
        <dbReference type="Proteomes" id="UP000325684"/>
    </source>
</evidence>
<evidence type="ECO:0000313" key="1">
    <source>
        <dbReference type="EMBL" id="KAB0265590.1"/>
    </source>
</evidence>
<dbReference type="EMBL" id="VCMV01000033">
    <property type="protein sequence ID" value="KAB0265590.1"/>
    <property type="molecule type" value="Genomic_DNA"/>
</dbReference>
<protein>
    <submittedName>
        <fullName evidence="1">XRE family transcriptional regulator</fullName>
    </submittedName>
</protein>
<accession>A0A5N3P784</accession>
<dbReference type="Proteomes" id="UP000325684">
    <property type="component" value="Unassembled WGS sequence"/>
</dbReference>
<dbReference type="AlphaFoldDB" id="A0A5N3P784"/>
<dbReference type="InterPro" id="IPR010982">
    <property type="entry name" value="Lambda_DNA-bd_dom_sf"/>
</dbReference>
<gene>
    <name evidence="1" type="ORF">FEZ63_18105</name>
</gene>
<comment type="caution">
    <text evidence="1">The sequence shown here is derived from an EMBL/GenBank/DDBJ whole genome shotgun (WGS) entry which is preliminary data.</text>
</comment>
<proteinExistence type="predicted"/>
<sequence>MITPGQCRAARALAEVEIGTLALKASVAAADIVEYEKMRRQPDPDNLAAIRRALEDLGAVFIPEDGMGVGVRLKFSRRGARRIGTWESEGGSVAEDDVP</sequence>
<organism evidence="1 2">
    <name type="scientific">Microvirga brassicacearum</name>
    <dbReference type="NCBI Taxonomy" id="2580413"/>
    <lineage>
        <taxon>Bacteria</taxon>
        <taxon>Pseudomonadati</taxon>
        <taxon>Pseudomonadota</taxon>
        <taxon>Alphaproteobacteria</taxon>
        <taxon>Hyphomicrobiales</taxon>
        <taxon>Methylobacteriaceae</taxon>
        <taxon>Microvirga</taxon>
    </lineage>
</organism>
<keyword evidence="2" id="KW-1185">Reference proteome</keyword>
<name>A0A5N3P784_9HYPH</name>
<dbReference type="OrthoDB" id="4419620at2"/>